<reference evidence="2 3" key="1">
    <citation type="journal article" date="2021" name="Commun. Biol.">
        <title>The genome of Shorea leprosula (Dipterocarpaceae) highlights the ecological relevance of drought in aseasonal tropical rainforests.</title>
        <authorList>
            <person name="Ng K.K.S."/>
            <person name="Kobayashi M.J."/>
            <person name="Fawcett J.A."/>
            <person name="Hatakeyama M."/>
            <person name="Paape T."/>
            <person name="Ng C.H."/>
            <person name="Ang C.C."/>
            <person name="Tnah L.H."/>
            <person name="Lee C.T."/>
            <person name="Nishiyama T."/>
            <person name="Sese J."/>
            <person name="O'Brien M.J."/>
            <person name="Copetti D."/>
            <person name="Mohd Noor M.I."/>
            <person name="Ong R.C."/>
            <person name="Putra M."/>
            <person name="Sireger I.Z."/>
            <person name="Indrioko S."/>
            <person name="Kosugi Y."/>
            <person name="Izuno A."/>
            <person name="Isagi Y."/>
            <person name="Lee S.L."/>
            <person name="Shimizu K.K."/>
        </authorList>
    </citation>
    <scope>NUCLEOTIDE SEQUENCE [LARGE SCALE GENOMIC DNA]</scope>
    <source>
        <strain evidence="2">214</strain>
    </source>
</reference>
<feature type="region of interest" description="Disordered" evidence="1">
    <location>
        <begin position="1"/>
        <end position="20"/>
    </location>
</feature>
<proteinExistence type="predicted"/>
<keyword evidence="3" id="KW-1185">Reference proteome</keyword>
<comment type="caution">
    <text evidence="2">The sequence shown here is derived from an EMBL/GenBank/DDBJ whole genome shotgun (WGS) entry which is preliminary data.</text>
</comment>
<evidence type="ECO:0000256" key="1">
    <source>
        <dbReference type="SAM" id="MobiDB-lite"/>
    </source>
</evidence>
<gene>
    <name evidence="2" type="ORF">SLEP1_g9299</name>
</gene>
<organism evidence="2 3">
    <name type="scientific">Rubroshorea leprosula</name>
    <dbReference type="NCBI Taxonomy" id="152421"/>
    <lineage>
        <taxon>Eukaryota</taxon>
        <taxon>Viridiplantae</taxon>
        <taxon>Streptophyta</taxon>
        <taxon>Embryophyta</taxon>
        <taxon>Tracheophyta</taxon>
        <taxon>Spermatophyta</taxon>
        <taxon>Magnoliopsida</taxon>
        <taxon>eudicotyledons</taxon>
        <taxon>Gunneridae</taxon>
        <taxon>Pentapetalae</taxon>
        <taxon>rosids</taxon>
        <taxon>malvids</taxon>
        <taxon>Malvales</taxon>
        <taxon>Dipterocarpaceae</taxon>
        <taxon>Rubroshorea</taxon>
    </lineage>
</organism>
<sequence>MRSSSSGLRWKSGNYHHDQRQEKELQPIFPLLLHSYCPCLFIRLKNVCFLYKPRLNNLRKEHKKCWAQQMLLRSSEAAFQVIKHETESFMTHSWQLVQ</sequence>
<dbReference type="AlphaFoldDB" id="A0AAV5IDS9"/>
<dbReference type="Proteomes" id="UP001054252">
    <property type="component" value="Unassembled WGS sequence"/>
</dbReference>
<evidence type="ECO:0000313" key="3">
    <source>
        <dbReference type="Proteomes" id="UP001054252"/>
    </source>
</evidence>
<evidence type="ECO:0000313" key="2">
    <source>
        <dbReference type="EMBL" id="GKU96017.1"/>
    </source>
</evidence>
<protein>
    <submittedName>
        <fullName evidence="2">Uncharacterized protein</fullName>
    </submittedName>
</protein>
<name>A0AAV5IDS9_9ROSI</name>
<accession>A0AAV5IDS9</accession>
<dbReference type="EMBL" id="BPVZ01000009">
    <property type="protein sequence ID" value="GKU96017.1"/>
    <property type="molecule type" value="Genomic_DNA"/>
</dbReference>